<dbReference type="EMBL" id="LGKG01000207">
    <property type="protein sequence ID" value="KPC58619.1"/>
    <property type="molecule type" value="Genomic_DNA"/>
</dbReference>
<sequence length="1556" mass="165072">MSALPVMPPADPKNSTVFLDWARLHAPGSEDAAHGLIEAVRAGLGRAHEKPGRFLDDMKRRAAGLPATHLPWFWDTVGHRMGPWLPRHAGTAYGLARQAEAQHGLPVDEAYHRANVLLYARLGALPAKEVAGHQRRLHATLDAAVAHQEFVQFLLAFAAGGGTPARDLHRRVQASAKAAGLGIAESAQALGDILVAAKGRPLPDALLDGLGPVFAEVPPPAPVRQALAELFPTSVTDGGAWLRLLAATGVDEALAQGRIVPSGGLSAWLGNFAFHYSYKRYSSGVTRQAMPDELYALVPRIAGQIRSENTPVSLHRSRFRHTLFDADLVDACLANGIAVADPGPRVGLEFWGRKARRDHRALAADPVLGPRLIGTAHAPRDPRAGAPRLPLGDGVDAALHERVTRLMDAVADGGLGAAQEAVAKLDTILDPPAIAALKGIDTALDALDGVGPLLRTLRGGLPEELAWPALEEAVRRLGGGREVAGVTCTWPVLTVFGRDRAIAVDHSGERGTCAFALPEEAATHSVFFVGGSFLVGWADGKTYGLSARRAFWADRPEDTFVPEDSMGMVSYGGSTDGALGYQFATPDGGGRYDGVRVLRPGGREGIGDYEQQLGDGTRLWSSRLFGSRLGRRDGAWRELDPGSGERTDRTALPPFLAADPPKDLFRTHDLQTLAPMPPGAPESPLGQADGVTGCRVLHWEHSGGAPVRYLLEGNDGRRAEFRVTHPGEDPWGIIRLPEGGAEAVLTDHRPMRCYAADDNSLLWEARGFPYPKWSGGGSHAPGEGPLFPPPAFWHFLTPRDAASSKALRTVTEDAVKALLAAAAGDGGEEAVRAEAARVLSGVTDPGVLDGVVRAVRTAAGILDRRRTLSVRSALIVNGAQVRPAGETADTALITALRGLVEAWIPYNAPRIAEEAATVGAIAADGEFLRGRIEDAARRVSPPARPRDWAPLLGGGIAAAAWRCVTQTTPDEDRTALSALLRTWAATPFAEPGTWRLGRASGEALRPLCDTGRAVATGMGDGRQGVAPHPGEPLGPTGGYRFVQPESAPVPEGATEVRTVTVTHDEAARLPRLLDLLAEHGPLTLTPEAVAAFVARTGVRRAVAVQALAGLPTRPGINGTRQLLRAKPFQATLGVAQEAESLVHRLGTAGRARVLAAGLPDDPAELWTASGLVAAAGRMGDEWAAILGQQTPVDEELTAELEKELGAGALSAALGDPQGGGVLTEDLRRVVAASKYGYLYAYPVAADGSPGDRPDYSTPYLGMASALSWVLTERPVGDPATVGARALCARLAERLDAPEFLVRLGRHRFSLDQAGIDALFGPEKYPVAAAEPPATDRAARLPLYYDQGLLLVHSTGDWEGVFLRPAGFARRGKYEAVARLCEDLGMSELATQVERIRVLRDGIAALAARSADTPVPAGGYEANPLLSVPELVNEAAEALGVGRDAAALYLQLLTLARPTDRNVRRWNGWSAARHRTVQAELAATGAVVTEKRSRAGRTAFLPGGWTDLKAPHLPLETAKLDAHLAAATEKREVEGPFTRLLPPRPLHEMFADAWARR</sequence>
<feature type="region of interest" description="Disordered" evidence="1">
    <location>
        <begin position="636"/>
        <end position="658"/>
    </location>
</feature>
<organism evidence="2 3">
    <name type="scientific">Streptomyces chattanoogensis</name>
    <dbReference type="NCBI Taxonomy" id="66876"/>
    <lineage>
        <taxon>Bacteria</taxon>
        <taxon>Bacillati</taxon>
        <taxon>Actinomycetota</taxon>
        <taxon>Actinomycetes</taxon>
        <taxon>Kitasatosporales</taxon>
        <taxon>Streptomycetaceae</taxon>
        <taxon>Streptomyces</taxon>
    </lineage>
</organism>
<protein>
    <recommendedName>
        <fullName evidence="4">DNA-binding protein</fullName>
    </recommendedName>
</protein>
<dbReference type="RefSeq" id="WP_053928373.1">
    <property type="nucleotide sequence ID" value="NZ_LGKG01000207.1"/>
</dbReference>
<evidence type="ECO:0000313" key="2">
    <source>
        <dbReference type="EMBL" id="KPC58619.1"/>
    </source>
</evidence>
<dbReference type="PATRIC" id="fig|66876.3.peg.8808"/>
<feature type="compositionally biased region" description="Basic and acidic residues" evidence="1">
    <location>
        <begin position="636"/>
        <end position="649"/>
    </location>
</feature>
<gene>
    <name evidence="2" type="ORF">ADL29_40145</name>
</gene>
<keyword evidence="3" id="KW-1185">Reference proteome</keyword>
<accession>A0A0N0GUR6</accession>
<comment type="caution">
    <text evidence="2">The sequence shown here is derived from an EMBL/GenBank/DDBJ whole genome shotgun (WGS) entry which is preliminary data.</text>
</comment>
<dbReference type="Proteomes" id="UP000037982">
    <property type="component" value="Unassembled WGS sequence"/>
</dbReference>
<name>A0A0N0GUR6_9ACTN</name>
<evidence type="ECO:0008006" key="4">
    <source>
        <dbReference type="Google" id="ProtNLM"/>
    </source>
</evidence>
<evidence type="ECO:0000313" key="3">
    <source>
        <dbReference type="Proteomes" id="UP000037982"/>
    </source>
</evidence>
<evidence type="ECO:0000256" key="1">
    <source>
        <dbReference type="SAM" id="MobiDB-lite"/>
    </source>
</evidence>
<reference evidence="3" key="1">
    <citation type="submission" date="2015-07" db="EMBL/GenBank/DDBJ databases">
        <authorList>
            <person name="Ju K.-S."/>
            <person name="Doroghazi J.R."/>
            <person name="Metcalf W.W."/>
        </authorList>
    </citation>
    <scope>NUCLEOTIDE SEQUENCE [LARGE SCALE GENOMIC DNA]</scope>
    <source>
        <strain evidence="3">NRRL ISP-5002</strain>
    </source>
</reference>
<proteinExistence type="predicted"/>